<evidence type="ECO:0000256" key="8">
    <source>
        <dbReference type="RuleBase" id="RU363111"/>
    </source>
</evidence>
<dbReference type="Proteomes" id="UP001648503">
    <property type="component" value="Unassembled WGS sequence"/>
</dbReference>
<feature type="transmembrane region" description="Helical" evidence="8">
    <location>
        <begin position="120"/>
        <end position="142"/>
    </location>
</feature>
<comment type="function">
    <text evidence="8">Nonessential protein required for the fusion of transport vesicles derived from the endocytic pathway with the Golgi complex.</text>
</comment>
<evidence type="ECO:0000256" key="7">
    <source>
        <dbReference type="ARBA" id="ARBA00025800"/>
    </source>
</evidence>
<keyword evidence="4 8" id="KW-0653">Protein transport</keyword>
<sequence length="157" mass="17498">MQLPFPNVTGGNSGDDMEKMCGDFNLTRTQRFYGFGICFGVGFLISFFSTFALFSGGLALFALFFTFGNVVSLIGTGFLIGFVSQFKKMFDASRWVATCIFLASLALTLVFAFVVKIAFLTLILCVFQYLALLWYSISYIPFARDVVKSFFTSCFSK</sequence>
<evidence type="ECO:0000313" key="9">
    <source>
        <dbReference type="EMBL" id="KAH6588538.1"/>
    </source>
</evidence>
<keyword evidence="2 8" id="KW-0813">Transport</keyword>
<gene>
    <name evidence="9" type="ORF">BASA50_010665</name>
</gene>
<evidence type="ECO:0000256" key="3">
    <source>
        <dbReference type="ARBA" id="ARBA00022692"/>
    </source>
</evidence>
<dbReference type="InterPro" id="IPR011691">
    <property type="entry name" value="Vesicle_transpt_SFT2"/>
</dbReference>
<evidence type="ECO:0000256" key="1">
    <source>
        <dbReference type="ARBA" id="ARBA00004141"/>
    </source>
</evidence>
<keyword evidence="8" id="KW-0333">Golgi apparatus</keyword>
<feature type="transmembrane region" description="Helical" evidence="8">
    <location>
        <begin position="32"/>
        <end position="54"/>
    </location>
</feature>
<keyword evidence="3 8" id="KW-0812">Transmembrane</keyword>
<dbReference type="Pfam" id="PF04178">
    <property type="entry name" value="Got1"/>
    <property type="match status" value="1"/>
</dbReference>
<reference evidence="9 10" key="1">
    <citation type="submission" date="2021-02" db="EMBL/GenBank/DDBJ databases">
        <title>Variation within the Batrachochytrium salamandrivorans European outbreak.</title>
        <authorList>
            <person name="Kelly M."/>
            <person name="Pasmans F."/>
            <person name="Shea T.P."/>
            <person name="Munoz J.F."/>
            <person name="Carranza S."/>
            <person name="Cuomo C.A."/>
            <person name="Martel A."/>
        </authorList>
    </citation>
    <scope>NUCLEOTIDE SEQUENCE [LARGE SCALE GENOMIC DNA]</scope>
    <source>
        <strain evidence="9 10">AMFP18/2</strain>
    </source>
</reference>
<comment type="similarity">
    <text evidence="7 8">Belongs to the SFT2 family.</text>
</comment>
<evidence type="ECO:0000256" key="2">
    <source>
        <dbReference type="ARBA" id="ARBA00022448"/>
    </source>
</evidence>
<keyword evidence="5 8" id="KW-1133">Transmembrane helix</keyword>
<evidence type="ECO:0000256" key="5">
    <source>
        <dbReference type="ARBA" id="ARBA00022989"/>
    </source>
</evidence>
<keyword evidence="6 8" id="KW-0472">Membrane</keyword>
<feature type="transmembrane region" description="Helical" evidence="8">
    <location>
        <begin position="95"/>
        <end position="114"/>
    </location>
</feature>
<accession>A0ABQ8EY91</accession>
<evidence type="ECO:0000256" key="6">
    <source>
        <dbReference type="ARBA" id="ARBA00023136"/>
    </source>
</evidence>
<protein>
    <recommendedName>
        <fullName evidence="8">Protein transport protein SFT2</fullName>
    </recommendedName>
</protein>
<keyword evidence="10" id="KW-1185">Reference proteome</keyword>
<dbReference type="PANTHER" id="PTHR23137">
    <property type="entry name" value="VESICLE TRANSPORT PROTEIN-RELATED"/>
    <property type="match status" value="1"/>
</dbReference>
<proteinExistence type="inferred from homology"/>
<evidence type="ECO:0000313" key="10">
    <source>
        <dbReference type="Proteomes" id="UP001648503"/>
    </source>
</evidence>
<dbReference type="InterPro" id="IPR007305">
    <property type="entry name" value="Vesicle_transpt_Got1/SFT2"/>
</dbReference>
<dbReference type="EMBL" id="JAFCIX010000501">
    <property type="protein sequence ID" value="KAH6588538.1"/>
    <property type="molecule type" value="Genomic_DNA"/>
</dbReference>
<evidence type="ECO:0000256" key="4">
    <source>
        <dbReference type="ARBA" id="ARBA00022927"/>
    </source>
</evidence>
<feature type="transmembrane region" description="Helical" evidence="8">
    <location>
        <begin position="60"/>
        <end position="83"/>
    </location>
</feature>
<comment type="subcellular location">
    <subcellularLocation>
        <location evidence="8">Golgi apparatus membrane</location>
        <topology evidence="8">Multi-pass membrane protein</topology>
    </subcellularLocation>
    <subcellularLocation>
        <location evidence="1">Membrane</location>
        <topology evidence="1">Multi-pass membrane protein</topology>
    </subcellularLocation>
</comment>
<dbReference type="PANTHER" id="PTHR23137:SF6">
    <property type="entry name" value="VESICLE TRANSPORT PROTEIN"/>
    <property type="match status" value="1"/>
</dbReference>
<comment type="caution">
    <text evidence="9">The sequence shown here is derived from an EMBL/GenBank/DDBJ whole genome shotgun (WGS) entry which is preliminary data.</text>
</comment>
<name>A0ABQ8EY91_9FUNG</name>
<organism evidence="9 10">
    <name type="scientific">Batrachochytrium salamandrivorans</name>
    <dbReference type="NCBI Taxonomy" id="1357716"/>
    <lineage>
        <taxon>Eukaryota</taxon>
        <taxon>Fungi</taxon>
        <taxon>Fungi incertae sedis</taxon>
        <taxon>Chytridiomycota</taxon>
        <taxon>Chytridiomycota incertae sedis</taxon>
        <taxon>Chytridiomycetes</taxon>
        <taxon>Rhizophydiales</taxon>
        <taxon>Rhizophydiales incertae sedis</taxon>
        <taxon>Batrachochytrium</taxon>
    </lineage>
</organism>